<dbReference type="GO" id="GO:0003677">
    <property type="term" value="F:DNA binding"/>
    <property type="evidence" value="ECO:0007669"/>
    <property type="project" value="UniProtKB-KW"/>
</dbReference>
<feature type="region of interest" description="Disordered" evidence="5">
    <location>
        <begin position="157"/>
        <end position="177"/>
    </location>
</feature>
<feature type="compositionally biased region" description="Basic residues" evidence="5">
    <location>
        <begin position="309"/>
        <end position="322"/>
    </location>
</feature>
<dbReference type="OrthoDB" id="3388207at2"/>
<evidence type="ECO:0000256" key="4">
    <source>
        <dbReference type="ARBA" id="ARBA00023163"/>
    </source>
</evidence>
<keyword evidence="4" id="KW-0804">Transcription</keyword>
<evidence type="ECO:0000256" key="3">
    <source>
        <dbReference type="ARBA" id="ARBA00023125"/>
    </source>
</evidence>
<evidence type="ECO:0000313" key="7">
    <source>
        <dbReference type="EMBL" id="KAA9393702.1"/>
    </source>
</evidence>
<dbReference type="Pfam" id="PF03466">
    <property type="entry name" value="LysR_substrate"/>
    <property type="match status" value="1"/>
</dbReference>
<organism evidence="7 8">
    <name type="scientific">Kocuria coralli</name>
    <dbReference type="NCBI Taxonomy" id="1461025"/>
    <lineage>
        <taxon>Bacteria</taxon>
        <taxon>Bacillati</taxon>
        <taxon>Actinomycetota</taxon>
        <taxon>Actinomycetes</taxon>
        <taxon>Micrococcales</taxon>
        <taxon>Micrococcaceae</taxon>
        <taxon>Kocuria</taxon>
    </lineage>
</organism>
<gene>
    <name evidence="7" type="ORF">FCK90_11005</name>
</gene>
<dbReference type="Gene3D" id="3.40.190.10">
    <property type="entry name" value="Periplasmic binding protein-like II"/>
    <property type="match status" value="2"/>
</dbReference>
<feature type="region of interest" description="Disordered" evidence="5">
    <location>
        <begin position="1"/>
        <end position="47"/>
    </location>
</feature>
<comment type="similarity">
    <text evidence="1">Belongs to the LysR transcriptional regulatory family.</text>
</comment>
<evidence type="ECO:0000259" key="6">
    <source>
        <dbReference type="Pfam" id="PF03466"/>
    </source>
</evidence>
<dbReference type="EMBL" id="SZWF01000015">
    <property type="protein sequence ID" value="KAA9393702.1"/>
    <property type="molecule type" value="Genomic_DNA"/>
</dbReference>
<feature type="region of interest" description="Disordered" evidence="5">
    <location>
        <begin position="247"/>
        <end position="337"/>
    </location>
</feature>
<evidence type="ECO:0000256" key="5">
    <source>
        <dbReference type="SAM" id="MobiDB-lite"/>
    </source>
</evidence>
<name>A0A5J5KVY4_9MICC</name>
<reference evidence="7 8" key="1">
    <citation type="submission" date="2019-05" db="EMBL/GenBank/DDBJ databases">
        <title>Kocuria coralli sp. nov., a novel actinobacterium isolated from coral reef seawater.</title>
        <authorList>
            <person name="Li J."/>
        </authorList>
    </citation>
    <scope>NUCLEOTIDE SEQUENCE [LARGE SCALE GENOMIC DNA]</scope>
    <source>
        <strain evidence="7 8">SCSIO 13007</strain>
    </source>
</reference>
<evidence type="ECO:0000256" key="2">
    <source>
        <dbReference type="ARBA" id="ARBA00023015"/>
    </source>
</evidence>
<dbReference type="SUPFAM" id="SSF53850">
    <property type="entry name" value="Periplasmic binding protein-like II"/>
    <property type="match status" value="1"/>
</dbReference>
<protein>
    <recommendedName>
        <fullName evidence="6">LysR substrate-binding domain-containing protein</fullName>
    </recommendedName>
</protein>
<keyword evidence="2" id="KW-0805">Transcription regulation</keyword>
<dbReference type="Proteomes" id="UP000325957">
    <property type="component" value="Unassembled WGS sequence"/>
</dbReference>
<comment type="caution">
    <text evidence="7">The sequence shown here is derived from an EMBL/GenBank/DDBJ whole genome shotgun (WGS) entry which is preliminary data.</text>
</comment>
<feature type="compositionally biased region" description="Low complexity" evidence="5">
    <location>
        <begin position="7"/>
        <end position="26"/>
    </location>
</feature>
<keyword evidence="3" id="KW-0238">DNA-binding</keyword>
<evidence type="ECO:0000313" key="8">
    <source>
        <dbReference type="Proteomes" id="UP000325957"/>
    </source>
</evidence>
<accession>A0A5J5KVY4</accession>
<feature type="domain" description="LysR substrate-binding" evidence="6">
    <location>
        <begin position="54"/>
        <end position="242"/>
    </location>
</feature>
<dbReference type="PANTHER" id="PTHR30346:SF0">
    <property type="entry name" value="HCA OPERON TRANSCRIPTIONAL ACTIVATOR HCAR"/>
    <property type="match status" value="1"/>
</dbReference>
<keyword evidence="8" id="KW-1185">Reference proteome</keyword>
<dbReference type="GO" id="GO:0032993">
    <property type="term" value="C:protein-DNA complex"/>
    <property type="evidence" value="ECO:0007669"/>
    <property type="project" value="TreeGrafter"/>
</dbReference>
<dbReference type="RefSeq" id="WP_158034345.1">
    <property type="nucleotide sequence ID" value="NZ_ML708621.1"/>
</dbReference>
<evidence type="ECO:0000256" key="1">
    <source>
        <dbReference type="ARBA" id="ARBA00009437"/>
    </source>
</evidence>
<dbReference type="InterPro" id="IPR005119">
    <property type="entry name" value="LysR_subst-bd"/>
</dbReference>
<dbReference type="GO" id="GO:0003700">
    <property type="term" value="F:DNA-binding transcription factor activity"/>
    <property type="evidence" value="ECO:0007669"/>
    <property type="project" value="TreeGrafter"/>
</dbReference>
<dbReference type="AlphaFoldDB" id="A0A5J5KVY4"/>
<feature type="compositionally biased region" description="Basic and acidic residues" evidence="5">
    <location>
        <begin position="251"/>
        <end position="262"/>
    </location>
</feature>
<sequence length="337" mass="37049">MTESADPSAPLHQQQAHQQEPQPESSQDGEQDAGQAPEPQPLRFGYETGMMPGKWIERWRDRFPGTELAEQQLEPGTWRELLGEDVDVALVRLPAHPQRGSDDLEGLRGHYRAIEVYQELQVVVLPTENELTLHDEVPLADLAGEWLLQDLSDLPEHVPSATGAGTDDDGNPRSLPEMQGTEEAIELVAAEVGLLVVPMSVARWYHRKDLTYRVVPELPPIAVVMVWPQDLPEDTEAMVQELVGVVRGRKKDSSRSSHHDDDAPAPQRAASPGKKGKANQSKPGTTKLKPGERPVATAKGTSRGDQLKGKRMAGRNPRRPGKPGRPGTRSGGGRKRR</sequence>
<dbReference type="PANTHER" id="PTHR30346">
    <property type="entry name" value="TRANSCRIPTIONAL DUAL REGULATOR HCAR-RELATED"/>
    <property type="match status" value="1"/>
</dbReference>
<proteinExistence type="inferred from homology"/>